<proteinExistence type="predicted"/>
<protein>
    <submittedName>
        <fullName evidence="1">Uncharacterized protein</fullName>
    </submittedName>
</protein>
<dbReference type="EMBL" id="JAUEPH010000002">
    <property type="protein sequence ID" value="MDN3203225.1"/>
    <property type="molecule type" value="Genomic_DNA"/>
</dbReference>
<reference evidence="1" key="1">
    <citation type="submission" date="2023-06" db="EMBL/GenBank/DDBJ databases">
        <title>Robiginitalea aurantiacus sp. nov. and Algoriphagus sediminis sp. nov., isolated from coastal sediment.</title>
        <authorList>
            <person name="Zhou Z.Y."/>
            <person name="An J."/>
            <person name="Jia Y.W."/>
            <person name="Du Z.J."/>
        </authorList>
    </citation>
    <scope>NUCLEOTIDE SEQUENCE</scope>
    <source>
        <strain evidence="1">C2-7</strain>
    </source>
</reference>
<dbReference type="Proteomes" id="UP001171916">
    <property type="component" value="Unassembled WGS sequence"/>
</dbReference>
<organism evidence="1 2">
    <name type="scientific">Algoriphagus sediminis</name>
    <dbReference type="NCBI Taxonomy" id="3057113"/>
    <lineage>
        <taxon>Bacteria</taxon>
        <taxon>Pseudomonadati</taxon>
        <taxon>Bacteroidota</taxon>
        <taxon>Cytophagia</taxon>
        <taxon>Cytophagales</taxon>
        <taxon>Cyclobacteriaceae</taxon>
        <taxon>Algoriphagus</taxon>
    </lineage>
</organism>
<sequence>MRQQKVLAHFPVTDAYTKQLYAMLKKPTAQIAHLVFADTQTNAEKPKELFFANAD</sequence>
<evidence type="ECO:0000313" key="2">
    <source>
        <dbReference type="Proteomes" id="UP001171916"/>
    </source>
</evidence>
<comment type="caution">
    <text evidence="1">The sequence shown here is derived from an EMBL/GenBank/DDBJ whole genome shotgun (WGS) entry which is preliminary data.</text>
</comment>
<name>A0ABT7Y9N6_9BACT</name>
<accession>A0ABT7Y9N6</accession>
<dbReference type="RefSeq" id="WP_289998789.1">
    <property type="nucleotide sequence ID" value="NZ_JAUEPH010000002.1"/>
</dbReference>
<gene>
    <name evidence="1" type="ORF">QVH07_03660</name>
</gene>
<keyword evidence="2" id="KW-1185">Reference proteome</keyword>
<evidence type="ECO:0000313" key="1">
    <source>
        <dbReference type="EMBL" id="MDN3203225.1"/>
    </source>
</evidence>